<dbReference type="Gene3D" id="3.40.1000.30">
    <property type="match status" value="1"/>
</dbReference>
<sequence>MFMSKAASTSLRLSLNSRDEIHASSPDDSLASLAVCPNAQLNVSDSEVFVPEIEIFEFWRIVKDGITYPLLIDLCAKAGLAEPPSLMCLPSDLKMNTLDRLLGVDIARVGCACKELQNLANNDELWKHKF</sequence>
<dbReference type="PANTHER" id="PTHR47602:SF2">
    <property type="entry name" value="F-BOX PROTEIN SKIP22"/>
    <property type="match status" value="1"/>
</dbReference>
<feature type="domain" description="F-box" evidence="1">
    <location>
        <begin position="83"/>
        <end position="129"/>
    </location>
</feature>
<dbReference type="CDD" id="cd22165">
    <property type="entry name" value="F-box_AtSKIP22-like"/>
    <property type="match status" value="1"/>
</dbReference>
<evidence type="ECO:0000259" key="1">
    <source>
        <dbReference type="PROSITE" id="PS50181"/>
    </source>
</evidence>
<protein>
    <recommendedName>
        <fullName evidence="1">F-box domain-containing protein</fullName>
    </recommendedName>
</protein>
<accession>A0AAW1XZ60</accession>
<dbReference type="PANTHER" id="PTHR47602">
    <property type="entry name" value="F-BOX PROTEIN SKIP22"/>
    <property type="match status" value="1"/>
</dbReference>
<proteinExistence type="predicted"/>
<comment type="caution">
    <text evidence="2">The sequence shown here is derived from an EMBL/GenBank/DDBJ whole genome shotgun (WGS) entry which is preliminary data.</text>
</comment>
<dbReference type="InterPro" id="IPR036047">
    <property type="entry name" value="F-box-like_dom_sf"/>
</dbReference>
<evidence type="ECO:0000313" key="2">
    <source>
        <dbReference type="EMBL" id="KAK9941778.1"/>
    </source>
</evidence>
<dbReference type="EMBL" id="JBEDUW010000002">
    <property type="protein sequence ID" value="KAK9941778.1"/>
    <property type="molecule type" value="Genomic_DNA"/>
</dbReference>
<keyword evidence="3" id="KW-1185">Reference proteome</keyword>
<dbReference type="SUPFAM" id="SSF81383">
    <property type="entry name" value="F-box domain"/>
    <property type="match status" value="1"/>
</dbReference>
<gene>
    <name evidence="2" type="ORF">M0R45_007472</name>
</gene>
<dbReference type="Gene3D" id="1.20.1280.50">
    <property type="match status" value="1"/>
</dbReference>
<name>A0AAW1XZ60_RUBAR</name>
<dbReference type="InterPro" id="IPR001810">
    <property type="entry name" value="F-box_dom"/>
</dbReference>
<evidence type="ECO:0000313" key="3">
    <source>
        <dbReference type="Proteomes" id="UP001457282"/>
    </source>
</evidence>
<dbReference type="AlphaFoldDB" id="A0AAW1XZ60"/>
<reference evidence="2 3" key="1">
    <citation type="journal article" date="2023" name="G3 (Bethesda)">
        <title>A chromosome-length genome assembly and annotation of blackberry (Rubus argutus, cv. 'Hillquist').</title>
        <authorList>
            <person name="Bruna T."/>
            <person name="Aryal R."/>
            <person name="Dudchenko O."/>
            <person name="Sargent D.J."/>
            <person name="Mead D."/>
            <person name="Buti M."/>
            <person name="Cavallini A."/>
            <person name="Hytonen T."/>
            <person name="Andres J."/>
            <person name="Pham M."/>
            <person name="Weisz D."/>
            <person name="Mascagni F."/>
            <person name="Usai G."/>
            <person name="Natali L."/>
            <person name="Bassil N."/>
            <person name="Fernandez G.E."/>
            <person name="Lomsadze A."/>
            <person name="Armour M."/>
            <person name="Olukolu B."/>
            <person name="Poorten T."/>
            <person name="Britton C."/>
            <person name="Davik J."/>
            <person name="Ashrafi H."/>
            <person name="Aiden E.L."/>
            <person name="Borodovsky M."/>
            <person name="Worthington M."/>
        </authorList>
    </citation>
    <scope>NUCLEOTIDE SEQUENCE [LARGE SCALE GENOMIC DNA]</scope>
    <source>
        <strain evidence="2">PI 553951</strain>
    </source>
</reference>
<dbReference type="Pfam" id="PF12937">
    <property type="entry name" value="F-box-like"/>
    <property type="match status" value="1"/>
</dbReference>
<dbReference type="PROSITE" id="PS50181">
    <property type="entry name" value="FBOX"/>
    <property type="match status" value="1"/>
</dbReference>
<dbReference type="Proteomes" id="UP001457282">
    <property type="component" value="Unassembled WGS sequence"/>
</dbReference>
<organism evidence="2 3">
    <name type="scientific">Rubus argutus</name>
    <name type="common">Southern blackberry</name>
    <dbReference type="NCBI Taxonomy" id="59490"/>
    <lineage>
        <taxon>Eukaryota</taxon>
        <taxon>Viridiplantae</taxon>
        <taxon>Streptophyta</taxon>
        <taxon>Embryophyta</taxon>
        <taxon>Tracheophyta</taxon>
        <taxon>Spermatophyta</taxon>
        <taxon>Magnoliopsida</taxon>
        <taxon>eudicotyledons</taxon>
        <taxon>Gunneridae</taxon>
        <taxon>Pentapetalae</taxon>
        <taxon>rosids</taxon>
        <taxon>fabids</taxon>
        <taxon>Rosales</taxon>
        <taxon>Rosaceae</taxon>
        <taxon>Rosoideae</taxon>
        <taxon>Rosoideae incertae sedis</taxon>
        <taxon>Rubus</taxon>
    </lineage>
</organism>